<dbReference type="AlphaFoldDB" id="A0A1I5HE59"/>
<dbReference type="RefSeq" id="WP_090073055.1">
    <property type="nucleotide sequence ID" value="NZ_FOVR01000006.1"/>
</dbReference>
<reference evidence="1 2" key="1">
    <citation type="submission" date="2016-10" db="EMBL/GenBank/DDBJ databases">
        <authorList>
            <person name="de Groot N.N."/>
        </authorList>
    </citation>
    <scope>NUCLEOTIDE SEQUENCE [LARGE SCALE GENOMIC DNA]</scope>
    <source>
        <strain evidence="1 2">CGMCC 1.9157</strain>
    </source>
</reference>
<dbReference type="Pfam" id="PF02597">
    <property type="entry name" value="ThiS"/>
    <property type="match status" value="1"/>
</dbReference>
<keyword evidence="2" id="KW-1185">Reference proteome</keyword>
<dbReference type="STRING" id="655353.SAMN04488056_106192"/>
<dbReference type="Gene3D" id="3.10.20.30">
    <property type="match status" value="1"/>
</dbReference>
<name>A0A1I5HE59_9HYPH</name>
<dbReference type="SUPFAM" id="SSF54285">
    <property type="entry name" value="MoaD/ThiS"/>
    <property type="match status" value="1"/>
</dbReference>
<dbReference type="CDD" id="cd00754">
    <property type="entry name" value="Ubl_MoaD"/>
    <property type="match status" value="1"/>
</dbReference>
<protein>
    <submittedName>
        <fullName evidence="1">Molybdopterin synthase subunit MoaD</fullName>
    </submittedName>
</protein>
<dbReference type="OrthoDB" id="9800712at2"/>
<accession>A0A1I5HE59</accession>
<dbReference type="NCBIfam" id="TIGR01682">
    <property type="entry name" value="moaD"/>
    <property type="match status" value="1"/>
</dbReference>
<evidence type="ECO:0000313" key="1">
    <source>
        <dbReference type="EMBL" id="SFO46608.1"/>
    </source>
</evidence>
<evidence type="ECO:0000313" key="2">
    <source>
        <dbReference type="Proteomes" id="UP000199236"/>
    </source>
</evidence>
<gene>
    <name evidence="1" type="ORF">SAMN04488056_106192</name>
</gene>
<dbReference type="InterPro" id="IPR003749">
    <property type="entry name" value="ThiS/MoaD-like"/>
</dbReference>
<dbReference type="InterPro" id="IPR012675">
    <property type="entry name" value="Beta-grasp_dom_sf"/>
</dbReference>
<dbReference type="EMBL" id="FOVR01000006">
    <property type="protein sequence ID" value="SFO46608.1"/>
    <property type="molecule type" value="Genomic_DNA"/>
</dbReference>
<dbReference type="InterPro" id="IPR016155">
    <property type="entry name" value="Mopterin_synth/thiamin_S_b"/>
</dbReference>
<proteinExistence type="predicted"/>
<organism evidence="1 2">
    <name type="scientific">Cohaesibacter marisflavi</name>
    <dbReference type="NCBI Taxonomy" id="655353"/>
    <lineage>
        <taxon>Bacteria</taxon>
        <taxon>Pseudomonadati</taxon>
        <taxon>Pseudomonadota</taxon>
        <taxon>Alphaproteobacteria</taxon>
        <taxon>Hyphomicrobiales</taxon>
        <taxon>Cohaesibacteraceae</taxon>
    </lineage>
</organism>
<sequence>MKLVYFAWLREHIGIDEEQVDLPATIDTVGDLLIWQKGRGDGYAIAFSEPETVRVALDQFHAEQDDPVDRVEEIAFFPPMTGG</sequence>
<dbReference type="Proteomes" id="UP000199236">
    <property type="component" value="Unassembled WGS sequence"/>
</dbReference>